<sequence length="198" mass="21525">MTWYATAALVGLVVVLAVWFAWAGATRIDRLHRKVIASRLALDTQLVRRASAARALAASGIVDPASAVLVADAAQRVLDAVDLRDERRLRAESDLSAILRATLDDPDEVARWARDPRGGEVLGELAATWYRAQLARRFHNDAVAQTQRMRRKWYARLLRLAGRAPMPQTTELDDTSPEALHGLATSAPTPADGAVGVG</sequence>
<comment type="caution">
    <text evidence="1">The sequence shown here is derived from an EMBL/GenBank/DDBJ whole genome shotgun (WGS) entry which is preliminary data.</text>
</comment>
<evidence type="ECO:0000313" key="1">
    <source>
        <dbReference type="EMBL" id="PJI85657.1"/>
    </source>
</evidence>
<protein>
    <recommendedName>
        <fullName evidence="3">Secreted protein</fullName>
    </recommendedName>
</protein>
<gene>
    <name evidence="1" type="ORF">CLV34_2841</name>
</gene>
<dbReference type="EMBL" id="PGTZ01000011">
    <property type="protein sequence ID" value="PJI85657.1"/>
    <property type="molecule type" value="Genomic_DNA"/>
</dbReference>
<dbReference type="Proteomes" id="UP000231586">
    <property type="component" value="Unassembled WGS sequence"/>
</dbReference>
<reference evidence="1 2" key="1">
    <citation type="submission" date="2017-11" db="EMBL/GenBank/DDBJ databases">
        <title>Genomic Encyclopedia of Archaeal and Bacterial Type Strains, Phase II (KMG-II): From Individual Species to Whole Genera.</title>
        <authorList>
            <person name="Goeker M."/>
        </authorList>
    </citation>
    <scope>NUCLEOTIDE SEQUENCE [LARGE SCALE GENOMIC DNA]</scope>
    <source>
        <strain evidence="1 2">DSM 22413</strain>
    </source>
</reference>
<dbReference type="OrthoDB" id="3214694at2"/>
<evidence type="ECO:0008006" key="3">
    <source>
        <dbReference type="Google" id="ProtNLM"/>
    </source>
</evidence>
<proteinExistence type="predicted"/>
<keyword evidence="2" id="KW-1185">Reference proteome</keyword>
<organism evidence="1 2">
    <name type="scientific">Luteimicrobium subarcticum</name>
    <dbReference type="NCBI Taxonomy" id="620910"/>
    <lineage>
        <taxon>Bacteria</taxon>
        <taxon>Bacillati</taxon>
        <taxon>Actinomycetota</taxon>
        <taxon>Actinomycetes</taxon>
        <taxon>Micrococcales</taxon>
        <taxon>Luteimicrobium</taxon>
    </lineage>
</organism>
<dbReference type="AlphaFoldDB" id="A0A2M8W406"/>
<accession>A0A2M8W406</accession>
<dbReference type="RefSeq" id="WP_100350939.1">
    <property type="nucleotide sequence ID" value="NZ_PGTZ01000011.1"/>
</dbReference>
<evidence type="ECO:0000313" key="2">
    <source>
        <dbReference type="Proteomes" id="UP000231586"/>
    </source>
</evidence>
<name>A0A2M8W406_9MICO</name>